<dbReference type="RefSeq" id="WP_145076426.1">
    <property type="nucleotide sequence ID" value="NZ_CP036425.1"/>
</dbReference>
<evidence type="ECO:0000313" key="4">
    <source>
        <dbReference type="EMBL" id="QDU33412.1"/>
    </source>
</evidence>
<evidence type="ECO:0000256" key="3">
    <source>
        <dbReference type="ARBA" id="ARBA00022729"/>
    </source>
</evidence>
<proteinExistence type="inferred from homology"/>
<dbReference type="InterPro" id="IPR006059">
    <property type="entry name" value="SBP"/>
</dbReference>
<name>A0A517YTD2_9BACT</name>
<reference evidence="4 5" key="1">
    <citation type="submission" date="2019-02" db="EMBL/GenBank/DDBJ databases">
        <title>Deep-cultivation of Planctomycetes and their phenomic and genomic characterization uncovers novel biology.</title>
        <authorList>
            <person name="Wiegand S."/>
            <person name="Jogler M."/>
            <person name="Boedeker C."/>
            <person name="Pinto D."/>
            <person name="Vollmers J."/>
            <person name="Rivas-Marin E."/>
            <person name="Kohn T."/>
            <person name="Peeters S.H."/>
            <person name="Heuer A."/>
            <person name="Rast P."/>
            <person name="Oberbeckmann S."/>
            <person name="Bunk B."/>
            <person name="Jeske O."/>
            <person name="Meyerdierks A."/>
            <person name="Storesund J.E."/>
            <person name="Kallscheuer N."/>
            <person name="Luecker S."/>
            <person name="Lage O.M."/>
            <person name="Pohl T."/>
            <person name="Merkel B.J."/>
            <person name="Hornburger P."/>
            <person name="Mueller R.-W."/>
            <person name="Bruemmer F."/>
            <person name="Labrenz M."/>
            <person name="Spormann A.M."/>
            <person name="Op den Camp H."/>
            <person name="Overmann J."/>
            <person name="Amann R."/>
            <person name="Jetten M.S.M."/>
            <person name="Mascher T."/>
            <person name="Medema M.H."/>
            <person name="Devos D.P."/>
            <person name="Kaster A.-K."/>
            <person name="Ovreas L."/>
            <person name="Rohde M."/>
            <person name="Galperin M.Y."/>
            <person name="Jogler C."/>
        </authorList>
    </citation>
    <scope>NUCLEOTIDE SEQUENCE [LARGE SCALE GENOMIC DNA]</scope>
    <source>
        <strain evidence="4 5">KS4</strain>
    </source>
</reference>
<dbReference type="GO" id="GO:0042956">
    <property type="term" value="P:maltodextrin transmembrane transport"/>
    <property type="evidence" value="ECO:0007669"/>
    <property type="project" value="TreeGrafter"/>
</dbReference>
<sequence>MRINKCLVLIIGLIGLMTSMLSGCGESDRYTDDGKLVIQYWEKWTGFEYDAMKAVVDKYNESQDKVFVEMLPVSQLDSKLLLATAGGNPPDVSGLWSYLVKTFSEKGALTPLDKAMAKRGISTDDYIPVLIDLCQHRGFTWGLPATPATIALHWNKKLFRESGLDPNMAPQSLEELDAMSDALTIVRIEREGKDVEVRFTDLTDTEKEAKNFDLVRVGHLPHVPGWFNTMWVYWFDGDLLEGDRKILADSPENLAALAWYRSYTEKLGVKNVQQFAAGFGNFASPQDAFLSGKVAMVIQGVWMHNFIEKYAPSMEWAAAPFPSVNPKKTPFVTIAECDTLVVPKGAKHPEEAFDFIAFVQKQENMELLCMGQKKFSPLKKVSDDFVSSHPNPYIQTFIDGAWSKDAKTVPKSPIWKEYTSEMGVGYEQVLSLRKTPEDAAKSVQERIQRKLDGMVRRWDAVKTERLEQWANDDTF</sequence>
<dbReference type="SUPFAM" id="SSF53850">
    <property type="entry name" value="Periplasmic binding protein-like II"/>
    <property type="match status" value="1"/>
</dbReference>
<dbReference type="GO" id="GO:0055052">
    <property type="term" value="C:ATP-binding cassette (ABC) transporter complex, substrate-binding subunit-containing"/>
    <property type="evidence" value="ECO:0007669"/>
    <property type="project" value="TreeGrafter"/>
</dbReference>
<dbReference type="PROSITE" id="PS51257">
    <property type="entry name" value="PROKAR_LIPOPROTEIN"/>
    <property type="match status" value="1"/>
</dbReference>
<dbReference type="EMBL" id="CP036425">
    <property type="protein sequence ID" value="QDU33412.1"/>
    <property type="molecule type" value="Genomic_DNA"/>
</dbReference>
<evidence type="ECO:0000256" key="1">
    <source>
        <dbReference type="ARBA" id="ARBA00008520"/>
    </source>
</evidence>
<dbReference type="PANTHER" id="PTHR30061:SF50">
    <property type="entry name" value="MALTOSE_MALTODEXTRIN-BINDING PERIPLASMIC PROTEIN"/>
    <property type="match status" value="1"/>
</dbReference>
<dbReference type="CDD" id="cd14748">
    <property type="entry name" value="PBP2_UgpB"/>
    <property type="match status" value="1"/>
</dbReference>
<dbReference type="KEGG" id="pcor:KS4_14580"/>
<dbReference type="Proteomes" id="UP000317369">
    <property type="component" value="Chromosome"/>
</dbReference>
<accession>A0A517YTD2</accession>
<dbReference type="Pfam" id="PF13416">
    <property type="entry name" value="SBP_bac_8"/>
    <property type="match status" value="1"/>
</dbReference>
<dbReference type="GO" id="GO:0015768">
    <property type="term" value="P:maltose transport"/>
    <property type="evidence" value="ECO:0007669"/>
    <property type="project" value="TreeGrafter"/>
</dbReference>
<dbReference type="PANTHER" id="PTHR30061">
    <property type="entry name" value="MALTOSE-BINDING PERIPLASMIC PROTEIN"/>
    <property type="match status" value="1"/>
</dbReference>
<dbReference type="GO" id="GO:1901982">
    <property type="term" value="F:maltose binding"/>
    <property type="evidence" value="ECO:0007669"/>
    <property type="project" value="TreeGrafter"/>
</dbReference>
<keyword evidence="2" id="KW-0813">Transport</keyword>
<keyword evidence="3" id="KW-0732">Signal</keyword>
<evidence type="ECO:0000256" key="2">
    <source>
        <dbReference type="ARBA" id="ARBA00022448"/>
    </source>
</evidence>
<dbReference type="AlphaFoldDB" id="A0A517YTD2"/>
<protein>
    <submittedName>
        <fullName evidence="4">Maltose ABC transporter periplasmic protein</fullName>
    </submittedName>
</protein>
<evidence type="ECO:0000313" key="5">
    <source>
        <dbReference type="Proteomes" id="UP000317369"/>
    </source>
</evidence>
<organism evidence="4 5">
    <name type="scientific">Poriferisphaera corsica</name>
    <dbReference type="NCBI Taxonomy" id="2528020"/>
    <lineage>
        <taxon>Bacteria</taxon>
        <taxon>Pseudomonadati</taxon>
        <taxon>Planctomycetota</taxon>
        <taxon>Phycisphaerae</taxon>
        <taxon>Phycisphaerales</taxon>
        <taxon>Phycisphaeraceae</taxon>
        <taxon>Poriferisphaera</taxon>
    </lineage>
</organism>
<keyword evidence="5" id="KW-1185">Reference proteome</keyword>
<comment type="similarity">
    <text evidence="1">Belongs to the bacterial solute-binding protein 1 family.</text>
</comment>
<dbReference type="OrthoDB" id="9795467at2"/>
<dbReference type="Gene3D" id="3.40.190.10">
    <property type="entry name" value="Periplasmic binding protein-like II"/>
    <property type="match status" value="2"/>
</dbReference>
<gene>
    <name evidence="4" type="ORF">KS4_14580</name>
</gene>